<dbReference type="Proteomes" id="UP001165960">
    <property type="component" value="Unassembled WGS sequence"/>
</dbReference>
<accession>A0ACC2T152</accession>
<protein>
    <submittedName>
        <fullName evidence="1">Uncharacterized protein</fullName>
    </submittedName>
</protein>
<sequence>MKRTVPGGNSKEIPAEEDNGGRQTSEREKHIGKVQQRASRTQPQPLVINPPSGAFLLQTQTGFQSEQESALLFSIGDEGFPIPQLYWGVDIVPQFLYVVMAQNPRTDLKQRITNSGEGFHVVEDKELAGQLGNGLVKLLVMTGDMEGMEQAVQGYLLDHGLQVSLTWFSPLAEFPLLYQSLGVENSNAHKSRICQVARSTWAAIESGAKQQAIWWMALCGDIMLTSDLGWPMVNADDMAAHWEKVQNKLWG</sequence>
<evidence type="ECO:0000313" key="2">
    <source>
        <dbReference type="Proteomes" id="UP001165960"/>
    </source>
</evidence>
<name>A0ACC2T152_9FUNG</name>
<reference evidence="1" key="1">
    <citation type="submission" date="2022-04" db="EMBL/GenBank/DDBJ databases">
        <title>Genome of the entomopathogenic fungus Entomophthora muscae.</title>
        <authorList>
            <person name="Elya C."/>
            <person name="Lovett B.R."/>
            <person name="Lee E."/>
            <person name="Macias A.M."/>
            <person name="Hajek A.E."/>
            <person name="De Bivort B.L."/>
            <person name="Kasson M.T."/>
            <person name="De Fine Licht H.H."/>
            <person name="Stajich J.E."/>
        </authorList>
    </citation>
    <scope>NUCLEOTIDE SEQUENCE</scope>
    <source>
        <strain evidence="1">Berkeley</strain>
    </source>
</reference>
<gene>
    <name evidence="1" type="ORF">DSO57_1030095</name>
</gene>
<comment type="caution">
    <text evidence="1">The sequence shown here is derived from an EMBL/GenBank/DDBJ whole genome shotgun (WGS) entry which is preliminary data.</text>
</comment>
<evidence type="ECO:0000313" key="1">
    <source>
        <dbReference type="EMBL" id="KAJ9068313.1"/>
    </source>
</evidence>
<proteinExistence type="predicted"/>
<dbReference type="EMBL" id="QTSX02003754">
    <property type="protein sequence ID" value="KAJ9068313.1"/>
    <property type="molecule type" value="Genomic_DNA"/>
</dbReference>
<keyword evidence="2" id="KW-1185">Reference proteome</keyword>
<organism evidence="1 2">
    <name type="scientific">Entomophthora muscae</name>
    <dbReference type="NCBI Taxonomy" id="34485"/>
    <lineage>
        <taxon>Eukaryota</taxon>
        <taxon>Fungi</taxon>
        <taxon>Fungi incertae sedis</taxon>
        <taxon>Zoopagomycota</taxon>
        <taxon>Entomophthoromycotina</taxon>
        <taxon>Entomophthoromycetes</taxon>
        <taxon>Entomophthorales</taxon>
        <taxon>Entomophthoraceae</taxon>
        <taxon>Entomophthora</taxon>
    </lineage>
</organism>